<dbReference type="PANTHER" id="PTHR37953:SF1">
    <property type="entry name" value="UPF0127 PROTEIN MJ1496"/>
    <property type="match status" value="1"/>
</dbReference>
<dbReference type="PANTHER" id="PTHR37953">
    <property type="entry name" value="UPF0127 PROTEIN MJ1496"/>
    <property type="match status" value="1"/>
</dbReference>
<dbReference type="InterPro" id="IPR003795">
    <property type="entry name" value="DUF192"/>
</dbReference>
<reference evidence="2 3" key="1">
    <citation type="submission" date="2017-05" db="EMBL/GenBank/DDBJ databases">
        <authorList>
            <person name="Varghese N."/>
            <person name="Submissions S."/>
        </authorList>
    </citation>
    <scope>NUCLEOTIDE SEQUENCE [LARGE SCALE GENOMIC DNA]</scope>
    <source>
        <strain evidence="2 3">DSM 21342</strain>
    </source>
</reference>
<evidence type="ECO:0000256" key="1">
    <source>
        <dbReference type="SAM" id="SignalP"/>
    </source>
</evidence>
<evidence type="ECO:0008006" key="4">
    <source>
        <dbReference type="Google" id="ProtNLM"/>
    </source>
</evidence>
<dbReference type="Gene3D" id="2.60.120.1140">
    <property type="entry name" value="Protein of unknown function DUF192"/>
    <property type="match status" value="1"/>
</dbReference>
<protein>
    <recommendedName>
        <fullName evidence="4">DUF192 domain-containing protein</fullName>
    </recommendedName>
</protein>
<feature type="signal peptide" evidence="1">
    <location>
        <begin position="1"/>
        <end position="27"/>
    </location>
</feature>
<dbReference type="InterPro" id="IPR038695">
    <property type="entry name" value="Saro_0823-like_sf"/>
</dbReference>
<dbReference type="Proteomes" id="UP000315971">
    <property type="component" value="Unassembled WGS sequence"/>
</dbReference>
<proteinExistence type="predicted"/>
<feature type="chain" id="PRO_5021916418" description="DUF192 domain-containing protein" evidence="1">
    <location>
        <begin position="28"/>
        <end position="176"/>
    </location>
</feature>
<keyword evidence="3" id="KW-1185">Reference proteome</keyword>
<evidence type="ECO:0000313" key="3">
    <source>
        <dbReference type="Proteomes" id="UP000315971"/>
    </source>
</evidence>
<dbReference type="AlphaFoldDB" id="A0A521EF02"/>
<sequence>MNDNTKTLSVTKAHMTALMAAITFSIAACNPSSNNSNKATAQDNSTEIAEPKFKKEGELTFISTDGKEIRKINIEIADDEQQREQGLMYRKSMSDTEGMLFKFSKSEPQSFWMHNTYISLDIIYVNENKEIVKIYKEAKPLSDQGLDSEKNAQYVVEVIGGFCDKFGVKEGDKISF</sequence>
<evidence type="ECO:0000313" key="2">
    <source>
        <dbReference type="EMBL" id="SMO82465.1"/>
    </source>
</evidence>
<organism evidence="2 3">
    <name type="scientific">Solitalea koreensis</name>
    <dbReference type="NCBI Taxonomy" id="543615"/>
    <lineage>
        <taxon>Bacteria</taxon>
        <taxon>Pseudomonadati</taxon>
        <taxon>Bacteroidota</taxon>
        <taxon>Sphingobacteriia</taxon>
        <taxon>Sphingobacteriales</taxon>
        <taxon>Sphingobacteriaceae</taxon>
        <taxon>Solitalea</taxon>
    </lineage>
</organism>
<dbReference type="OrthoDB" id="5526466at2"/>
<dbReference type="PROSITE" id="PS51257">
    <property type="entry name" value="PROKAR_LIPOPROTEIN"/>
    <property type="match status" value="1"/>
</dbReference>
<dbReference type="RefSeq" id="WP_142604699.1">
    <property type="nucleotide sequence ID" value="NZ_FXSZ01000014.1"/>
</dbReference>
<dbReference type="EMBL" id="FXSZ01000014">
    <property type="protein sequence ID" value="SMO82465.1"/>
    <property type="molecule type" value="Genomic_DNA"/>
</dbReference>
<gene>
    <name evidence="2" type="ORF">SAMN06265350_11417</name>
</gene>
<name>A0A521EF02_9SPHI</name>
<dbReference type="Pfam" id="PF02643">
    <property type="entry name" value="DUF192"/>
    <property type="match status" value="1"/>
</dbReference>
<keyword evidence="1" id="KW-0732">Signal</keyword>
<accession>A0A521EF02</accession>